<name>A0A3D9CJ51_9FLAO</name>
<evidence type="ECO:0000313" key="4">
    <source>
        <dbReference type="Proteomes" id="UP000256769"/>
    </source>
</evidence>
<evidence type="ECO:0000256" key="1">
    <source>
        <dbReference type="SAM" id="MobiDB-lite"/>
    </source>
</evidence>
<feature type="compositionally biased region" description="Low complexity" evidence="1">
    <location>
        <begin position="107"/>
        <end position="119"/>
    </location>
</feature>
<dbReference type="OrthoDB" id="1260658at2"/>
<reference evidence="3 4" key="1">
    <citation type="journal article" date="2007" name="Int. J. Syst. Evol. Microbiol.">
        <title>Chryseobacterium flavum sp. nov., isolated from polluted soil.</title>
        <authorList>
            <person name="Zhou Y."/>
            <person name="Dong J."/>
            <person name="Wang X."/>
            <person name="Huang X."/>
            <person name="Zhang K.Y."/>
            <person name="Zhang Y.Q."/>
            <person name="Guo Y.F."/>
            <person name="Lai R."/>
            <person name="Li W.J."/>
        </authorList>
    </citation>
    <scope>NUCLEOTIDE SEQUENCE [LARGE SCALE GENOMIC DNA]</scope>
    <source>
        <strain evidence="3 4">KCTC 12877</strain>
    </source>
</reference>
<keyword evidence="2" id="KW-0732">Signal</keyword>
<dbReference type="Proteomes" id="UP000256769">
    <property type="component" value="Unassembled WGS sequence"/>
</dbReference>
<dbReference type="AlphaFoldDB" id="A0A3D9CJ51"/>
<accession>A0A3D9CJ51</accession>
<evidence type="ECO:0000313" key="3">
    <source>
        <dbReference type="EMBL" id="REC65777.1"/>
    </source>
</evidence>
<feature type="region of interest" description="Disordered" evidence="1">
    <location>
        <begin position="24"/>
        <end position="125"/>
    </location>
</feature>
<keyword evidence="4" id="KW-1185">Reference proteome</keyword>
<feature type="compositionally biased region" description="Basic and acidic residues" evidence="1">
    <location>
        <begin position="37"/>
        <end position="54"/>
    </location>
</feature>
<feature type="chain" id="PRO_5017805201" evidence="2">
    <location>
        <begin position="19"/>
        <end position="138"/>
    </location>
</feature>
<dbReference type="EMBL" id="QNUE01000012">
    <property type="protein sequence ID" value="REC65777.1"/>
    <property type="molecule type" value="Genomic_DNA"/>
</dbReference>
<dbReference type="RefSeq" id="WP_115961856.1">
    <property type="nucleotide sequence ID" value="NZ_CBCRVL010000001.1"/>
</dbReference>
<comment type="caution">
    <text evidence="3">The sequence shown here is derived from an EMBL/GenBank/DDBJ whole genome shotgun (WGS) entry which is preliminary data.</text>
</comment>
<feature type="compositionally biased region" description="Basic and acidic residues" evidence="1">
    <location>
        <begin position="71"/>
        <end position="85"/>
    </location>
</feature>
<protein>
    <submittedName>
        <fullName evidence="3">Uncharacterized protein</fullName>
    </submittedName>
</protein>
<evidence type="ECO:0000256" key="2">
    <source>
        <dbReference type="SAM" id="SignalP"/>
    </source>
</evidence>
<feature type="signal peptide" evidence="2">
    <location>
        <begin position="1"/>
        <end position="18"/>
    </location>
</feature>
<proteinExistence type="predicted"/>
<sequence>MKIVYITSLLFLSSVIYAQESNKQAAPAEDQSQVLKQAKEQQTRILKENQESTEKTTTGTALVSDQGLAVKKQESKQKVPADHSGKLLSNTVSLEELKKTIPNRQASRNTTHSRNTNNTIGLPNTATLEEIKKTIPKN</sequence>
<feature type="compositionally biased region" description="Polar residues" evidence="1">
    <location>
        <begin position="24"/>
        <end position="35"/>
    </location>
</feature>
<gene>
    <name evidence="3" type="ORF">DRF59_15070</name>
</gene>
<organism evidence="3 4">
    <name type="scientific">Chryseobacterium flavum</name>
    <dbReference type="NCBI Taxonomy" id="415851"/>
    <lineage>
        <taxon>Bacteria</taxon>
        <taxon>Pseudomonadati</taxon>
        <taxon>Bacteroidota</taxon>
        <taxon>Flavobacteriia</taxon>
        <taxon>Flavobacteriales</taxon>
        <taxon>Weeksellaceae</taxon>
        <taxon>Chryseobacterium group</taxon>
        <taxon>Chryseobacterium</taxon>
    </lineage>
</organism>